<dbReference type="InterPro" id="IPR041252">
    <property type="entry name" value="RL"/>
</dbReference>
<dbReference type="GO" id="GO:0031123">
    <property type="term" value="P:RNA 3'-end processing"/>
    <property type="evidence" value="ECO:0007669"/>
    <property type="project" value="TreeGrafter"/>
</dbReference>
<evidence type="ECO:0000313" key="3">
    <source>
        <dbReference type="Proteomes" id="UP000189705"/>
    </source>
</evidence>
<dbReference type="SUPFAM" id="SSF81631">
    <property type="entry name" value="PAP/OAS1 substrate-binding domain"/>
    <property type="match status" value="1"/>
</dbReference>
<dbReference type="PANTHER" id="PTHR12271:SF133">
    <property type="entry name" value="POLY(A) RNA POLYMERASE, MITOCHONDRIAL"/>
    <property type="match status" value="1"/>
</dbReference>
<evidence type="ECO:0000259" key="2">
    <source>
        <dbReference type="Pfam" id="PF22600"/>
    </source>
</evidence>
<organism evidence="3 4">
    <name type="scientific">Alligator sinensis</name>
    <name type="common">Chinese alligator</name>
    <dbReference type="NCBI Taxonomy" id="38654"/>
    <lineage>
        <taxon>Eukaryota</taxon>
        <taxon>Metazoa</taxon>
        <taxon>Chordata</taxon>
        <taxon>Craniata</taxon>
        <taxon>Vertebrata</taxon>
        <taxon>Euteleostomi</taxon>
        <taxon>Archelosauria</taxon>
        <taxon>Archosauria</taxon>
        <taxon>Crocodylia</taxon>
        <taxon>Alligatoridae</taxon>
        <taxon>Alligatorinae</taxon>
        <taxon>Alligator</taxon>
    </lineage>
</organism>
<dbReference type="GeneID" id="102367945"/>
<dbReference type="PANTHER" id="PTHR12271">
    <property type="entry name" value="POLY A POLYMERASE CID PAP -RELATED"/>
    <property type="match status" value="1"/>
</dbReference>
<proteinExistence type="predicted"/>
<feature type="domain" description="RL" evidence="1">
    <location>
        <begin position="26"/>
        <end position="96"/>
    </location>
</feature>
<protein>
    <submittedName>
        <fullName evidence="4">Poly(A) RNA polymerase, mitochondrial</fullName>
    </submittedName>
</protein>
<dbReference type="RefSeq" id="XP_025060210.1">
    <property type="nucleotide sequence ID" value="XM_025204425.1"/>
</dbReference>
<dbReference type="InParanoid" id="A0A3Q0GPV1"/>
<dbReference type="Pfam" id="PF17797">
    <property type="entry name" value="RL"/>
    <property type="match status" value="1"/>
</dbReference>
<dbReference type="Pfam" id="PF22600">
    <property type="entry name" value="MTPAP-like_central"/>
    <property type="match status" value="1"/>
</dbReference>
<reference evidence="4" key="1">
    <citation type="submission" date="2025-08" db="UniProtKB">
        <authorList>
            <consortium name="RefSeq"/>
        </authorList>
    </citation>
    <scope>IDENTIFICATION</scope>
</reference>
<sequence>MLSFTGKVYFIFPLHTDSEVSARKKTFTEVQAEGLEQAQKTVLISYPTGISKKNILQYVSRHGKINSHFFYEGHGPHAMVEFSEKESIYSLQDVAQIADCSSVPGIPLKSRLFTLTPRQSLSQALDETSVHNYQHPTIPIEDLVQKLCCADSISNQLYSLLNEYQLTEENIKLRFLACSLIQDIARAYFPECVVKPFGSSVNSFGKLGCDLDMFLDLDEIGKSSTPKKTGPFQVEYHIKRMPSLRTATQRILSVIGDCIANFSPGCTHVQKILDARCPLMRFFHQPTGFQCDLTANNRVALRSSELLYIYGNLDSRVRALVFAIRCWARTHGITSSTSGPWITNFSLTMMILFFLQNRKPPILPTLAELKNLADAEDEHIIGGHDCTFVSNPNKINQTENTETLDVLLNEFFEYFGNFDFSSKSINICEGKEHNKPEPSPLYIQNPFERALNISANVNQNQLDRFVALARECAWLLQQVDQDHGRDSKQPWGLAALLVPLIKISKKKMGTRTLASARIKVLLNSLRANSANKKGERAFSSWSLK</sequence>
<dbReference type="AlphaFoldDB" id="A0A3Q0GPV1"/>
<dbReference type="Gene3D" id="3.30.460.10">
    <property type="entry name" value="Beta Polymerase, domain 2"/>
    <property type="match status" value="1"/>
</dbReference>
<name>A0A3Q0GPV1_ALLSI</name>
<dbReference type="SUPFAM" id="SSF81301">
    <property type="entry name" value="Nucleotidyltransferase"/>
    <property type="match status" value="1"/>
</dbReference>
<dbReference type="CTD" id="55149"/>
<dbReference type="Gene3D" id="1.10.1410.10">
    <property type="match status" value="1"/>
</dbReference>
<dbReference type="GO" id="GO:1990817">
    <property type="term" value="F:poly(A) RNA polymerase activity"/>
    <property type="evidence" value="ECO:0007669"/>
    <property type="project" value="TreeGrafter"/>
</dbReference>
<feature type="domain" description="Poly(A) RNA polymerase mitochondrial-like central palm" evidence="2">
    <location>
        <begin position="153"/>
        <end position="311"/>
    </location>
</feature>
<evidence type="ECO:0000313" key="4">
    <source>
        <dbReference type="RefSeq" id="XP_025060210.1"/>
    </source>
</evidence>
<gene>
    <name evidence="4" type="primary">MTPAP</name>
</gene>
<accession>A0A3Q0GPV1</accession>
<dbReference type="STRING" id="38654.A0A3Q0GPV1"/>
<dbReference type="Proteomes" id="UP000189705">
    <property type="component" value="Unplaced"/>
</dbReference>
<dbReference type="InterPro" id="IPR043519">
    <property type="entry name" value="NT_sf"/>
</dbReference>
<keyword evidence="3" id="KW-1185">Reference proteome</keyword>
<dbReference type="KEGG" id="asn:102367945"/>
<dbReference type="CDD" id="cd05402">
    <property type="entry name" value="NT_PAP_TUTase"/>
    <property type="match status" value="1"/>
</dbReference>
<evidence type="ECO:0000259" key="1">
    <source>
        <dbReference type="Pfam" id="PF17797"/>
    </source>
</evidence>
<dbReference type="InterPro" id="IPR054708">
    <property type="entry name" value="MTPAP-like_central"/>
</dbReference>
<dbReference type="GO" id="GO:0005739">
    <property type="term" value="C:mitochondrion"/>
    <property type="evidence" value="ECO:0007669"/>
    <property type="project" value="TreeGrafter"/>
</dbReference>
<dbReference type="GO" id="GO:0046872">
    <property type="term" value="F:metal ion binding"/>
    <property type="evidence" value="ECO:0007669"/>
    <property type="project" value="UniProtKB-KW"/>
</dbReference>